<organism evidence="1 2">
    <name type="scientific">Rotaria magnacalcarata</name>
    <dbReference type="NCBI Taxonomy" id="392030"/>
    <lineage>
        <taxon>Eukaryota</taxon>
        <taxon>Metazoa</taxon>
        <taxon>Spiralia</taxon>
        <taxon>Gnathifera</taxon>
        <taxon>Rotifera</taxon>
        <taxon>Eurotatoria</taxon>
        <taxon>Bdelloidea</taxon>
        <taxon>Philodinida</taxon>
        <taxon>Philodinidae</taxon>
        <taxon>Rotaria</taxon>
    </lineage>
</organism>
<proteinExistence type="predicted"/>
<protein>
    <submittedName>
        <fullName evidence="1">Uncharacterized protein</fullName>
    </submittedName>
</protein>
<sequence length="80" mass="9034">TLTIRLPNNSDGKKLYIYIIELSLRDGSISNPPTTGECVDSIKYTDGDATYSLCGKIDQPVFEYYTDRRELNLTLNIVDI</sequence>
<accession>A0A8S3BQ61</accession>
<feature type="non-terminal residue" evidence="1">
    <location>
        <position position="1"/>
    </location>
</feature>
<dbReference type="Proteomes" id="UP000676336">
    <property type="component" value="Unassembled WGS sequence"/>
</dbReference>
<evidence type="ECO:0000313" key="2">
    <source>
        <dbReference type="Proteomes" id="UP000676336"/>
    </source>
</evidence>
<comment type="caution">
    <text evidence="1">The sequence shown here is derived from an EMBL/GenBank/DDBJ whole genome shotgun (WGS) entry which is preliminary data.</text>
</comment>
<dbReference type="AlphaFoldDB" id="A0A8S3BQ61"/>
<name>A0A8S3BQ61_9BILA</name>
<reference evidence="1" key="1">
    <citation type="submission" date="2021-02" db="EMBL/GenBank/DDBJ databases">
        <authorList>
            <person name="Nowell W R."/>
        </authorList>
    </citation>
    <scope>NUCLEOTIDE SEQUENCE</scope>
</reference>
<gene>
    <name evidence="1" type="ORF">SMN809_LOCUS49309</name>
</gene>
<feature type="non-terminal residue" evidence="1">
    <location>
        <position position="80"/>
    </location>
</feature>
<dbReference type="EMBL" id="CAJOBI010160529">
    <property type="protein sequence ID" value="CAF4849202.1"/>
    <property type="molecule type" value="Genomic_DNA"/>
</dbReference>
<evidence type="ECO:0000313" key="1">
    <source>
        <dbReference type="EMBL" id="CAF4849202.1"/>
    </source>
</evidence>